<feature type="signal peptide" evidence="2">
    <location>
        <begin position="1"/>
        <end position="19"/>
    </location>
</feature>
<evidence type="ECO:0000256" key="1">
    <source>
        <dbReference type="SAM" id="MobiDB-lite"/>
    </source>
</evidence>
<gene>
    <name evidence="3" type="ORF">PV517_46800</name>
</gene>
<evidence type="ECO:0000313" key="3">
    <source>
        <dbReference type="EMBL" id="MDX2916165.1"/>
    </source>
</evidence>
<dbReference type="Proteomes" id="UP001271723">
    <property type="component" value="Unassembled WGS sequence"/>
</dbReference>
<keyword evidence="2" id="KW-0732">Signal</keyword>
<protein>
    <submittedName>
        <fullName evidence="3">Uncharacterized protein</fullName>
    </submittedName>
</protein>
<comment type="caution">
    <text evidence="3">The sequence shown here is derived from an EMBL/GenBank/DDBJ whole genome shotgun (WGS) entry which is preliminary data.</text>
</comment>
<proteinExistence type="predicted"/>
<feature type="region of interest" description="Disordered" evidence="1">
    <location>
        <begin position="147"/>
        <end position="167"/>
    </location>
</feature>
<dbReference type="EMBL" id="JARAVY010000040">
    <property type="protein sequence ID" value="MDX2916165.1"/>
    <property type="molecule type" value="Genomic_DNA"/>
</dbReference>
<evidence type="ECO:0000313" key="4">
    <source>
        <dbReference type="Proteomes" id="UP001271723"/>
    </source>
</evidence>
<feature type="compositionally biased region" description="Basic and acidic residues" evidence="1">
    <location>
        <begin position="156"/>
        <end position="167"/>
    </location>
</feature>
<sequence length="242" mass="26029">MRINAALAVLAAVDQHSMAAVQSAAHDATLLTWDELRARQIWKGLAACDRAAMYGLLARANSVRATASVARTASELTDGVVEMTRLWDPSSPRRLRHGDAAAVLLDALDRLPPEWRVLVLGGQRGHRYLHRMPLDEAVERATRHVSQGLPVPPAGDDWKAKADREGDERSGAVVSERLARLPYGWQIDGVRRIALGADALDTVSAAVMCINVIRVYGIDGASCGTGPANVHLAAVRADPQQA</sequence>
<feature type="chain" id="PRO_5046236457" evidence="2">
    <location>
        <begin position="20"/>
        <end position="242"/>
    </location>
</feature>
<evidence type="ECO:0000256" key="2">
    <source>
        <dbReference type="SAM" id="SignalP"/>
    </source>
</evidence>
<dbReference type="RefSeq" id="WP_267299683.1">
    <property type="nucleotide sequence ID" value="NZ_JAGJBZ010000002.1"/>
</dbReference>
<accession>A0ABU4LL51</accession>
<name>A0ABU4LL51_9ACTN</name>
<reference evidence="3 4" key="1">
    <citation type="journal article" date="2023" name="Microb. Genom.">
        <title>Mesoterricola silvestris gen. nov., sp. nov., Mesoterricola sediminis sp. nov., Geothrix oryzae sp. nov., Geothrix edaphica sp. nov., Geothrix rubra sp. nov., and Geothrix limicola sp. nov., six novel members of Acidobacteriota isolated from soils.</title>
        <authorList>
            <person name="Weisberg A.J."/>
            <person name="Pearce E."/>
            <person name="Kramer C.G."/>
            <person name="Chang J.H."/>
            <person name="Clarke C.R."/>
        </authorList>
    </citation>
    <scope>NUCLEOTIDE SEQUENCE [LARGE SCALE GENOMIC DNA]</scope>
    <source>
        <strain evidence="3 4">NRRL_B-2795</strain>
    </source>
</reference>
<organism evidence="3 4">
    <name type="scientific">Streptomyces griseiscabiei</name>
    <dbReference type="NCBI Taxonomy" id="2993540"/>
    <lineage>
        <taxon>Bacteria</taxon>
        <taxon>Bacillati</taxon>
        <taxon>Actinomycetota</taxon>
        <taxon>Actinomycetes</taxon>
        <taxon>Kitasatosporales</taxon>
        <taxon>Streptomycetaceae</taxon>
        <taxon>Streptomyces</taxon>
    </lineage>
</organism>
<keyword evidence="4" id="KW-1185">Reference proteome</keyword>